<keyword evidence="3 5" id="KW-0732">Signal</keyword>
<dbReference type="OrthoDB" id="823504at2759"/>
<dbReference type="EnsemblMetazoa" id="G32427.1">
    <property type="protein sequence ID" value="G32427.1:cds"/>
    <property type="gene ID" value="G32427"/>
</dbReference>
<dbReference type="Proteomes" id="UP000005408">
    <property type="component" value="Unassembled WGS sequence"/>
</dbReference>
<evidence type="ECO:0008006" key="8">
    <source>
        <dbReference type="Google" id="ProtNLM"/>
    </source>
</evidence>
<keyword evidence="4" id="KW-0408">Iron</keyword>
<feature type="binding site" description="axial binding residue" evidence="4">
    <location>
        <position position="459"/>
    </location>
    <ligand>
        <name>heme b</name>
        <dbReference type="ChEBI" id="CHEBI:60344"/>
    </ligand>
    <ligandPart>
        <name>Fe</name>
        <dbReference type="ChEBI" id="CHEBI:18248"/>
    </ligandPart>
</feature>
<sequence>MVWTFLLRTSAILLQTCLLYQTCLPVVKSTDTVSVDDIVAQAIDNGYRYVRFERTCPNIDDQVLPRDEKQLFTFIRKQTFSEGLTSDAGRLYIAINKELVKLSGKNITQLVRSKAYRDSFARQFCRRSSLRCSEFVRSPYRSADGRCNNLLYPTLGSRGATQSRYLPPKYEDGITQPRNLSGTGKPLLSPRLISNEMFQGPHPGKPTPKDRKLSLMTFTWGQFMIHDVVLTPVSTNEDGEELKCCDEDADHLDCLPIDIPPDDPHFRGRQNCMSFSRSIPAESYDGCAPGHREQVNRLTSFIDAGNVYGDSLLSHALLNAPHGYLNTTKYNLLPPGGVCKTLSNDRDHCPIAGDERVSENPALGGMHVLWVRLHNHIVRQLAKNKSWSSYKIFQETRKILGAMMQLITYKHYLPKILSPRTIARRNLSLKEHGYETRYDQEIDPSVKNVVAAAAFRFGHSMIPPELGYLFHDMTRRTFKLEDILLDPHLVVTQRGVYLPDLIRFVLRNSSGLVDREIESAVRNNLFVDNQGLSFDLGAFNIQRGRDHGLPPYADWRKHCGLSVPTTFEHLEDHDIHTREKLSNVYELVTDIDVFVGGLSELPEEGSVLGPVFNCLIGKQFRDLKFGDRYWFENPGVGGFTPDQLKVIRSVTLASVICSVLDIGEIQRDAFEIQHKGNPLVSCKKIPKLNFEAWKK</sequence>
<dbReference type="InterPro" id="IPR019791">
    <property type="entry name" value="Haem_peroxidase_animal"/>
</dbReference>
<dbReference type="InterPro" id="IPR010255">
    <property type="entry name" value="Haem_peroxidase_sf"/>
</dbReference>
<feature type="chain" id="PRO_5036458220" description="Peroxidasin" evidence="5">
    <location>
        <begin position="30"/>
        <end position="695"/>
    </location>
</feature>
<evidence type="ECO:0000313" key="7">
    <source>
        <dbReference type="Proteomes" id="UP000005408"/>
    </source>
</evidence>
<dbReference type="PRINTS" id="PR00457">
    <property type="entry name" value="ANPEROXIDASE"/>
</dbReference>
<feature type="signal peptide" evidence="5">
    <location>
        <begin position="1"/>
        <end position="29"/>
    </location>
</feature>
<dbReference type="FunFam" id="1.10.640.10:FF:000003">
    <property type="entry name" value="chorion peroxidase"/>
    <property type="match status" value="1"/>
</dbReference>
<dbReference type="PANTHER" id="PTHR11475">
    <property type="entry name" value="OXIDASE/PEROXIDASE"/>
    <property type="match status" value="1"/>
</dbReference>
<evidence type="ECO:0000256" key="4">
    <source>
        <dbReference type="PIRSR" id="PIRSR619791-2"/>
    </source>
</evidence>
<dbReference type="GO" id="GO:0046872">
    <property type="term" value="F:metal ion binding"/>
    <property type="evidence" value="ECO:0007669"/>
    <property type="project" value="UniProtKB-KW"/>
</dbReference>
<keyword evidence="7" id="KW-1185">Reference proteome</keyword>
<comment type="subcellular location">
    <subcellularLocation>
        <location evidence="1">Secreted</location>
    </subcellularLocation>
</comment>
<dbReference type="GO" id="GO:0005576">
    <property type="term" value="C:extracellular region"/>
    <property type="evidence" value="ECO:0007669"/>
    <property type="project" value="UniProtKB-SubCell"/>
</dbReference>
<dbReference type="OMA" id="QVANEYC"/>
<evidence type="ECO:0000256" key="2">
    <source>
        <dbReference type="ARBA" id="ARBA00022525"/>
    </source>
</evidence>
<proteinExistence type="predicted"/>
<dbReference type="GO" id="GO:0006979">
    <property type="term" value="P:response to oxidative stress"/>
    <property type="evidence" value="ECO:0007669"/>
    <property type="project" value="InterPro"/>
</dbReference>
<dbReference type="CDD" id="cd09823">
    <property type="entry name" value="peroxinectin_like"/>
    <property type="match status" value="1"/>
</dbReference>
<dbReference type="GO" id="GO:0020037">
    <property type="term" value="F:heme binding"/>
    <property type="evidence" value="ECO:0007669"/>
    <property type="project" value="InterPro"/>
</dbReference>
<dbReference type="PROSITE" id="PS50292">
    <property type="entry name" value="PEROXIDASE_3"/>
    <property type="match status" value="1"/>
</dbReference>
<evidence type="ECO:0000313" key="6">
    <source>
        <dbReference type="EnsemblMetazoa" id="G32427.1:cds"/>
    </source>
</evidence>
<evidence type="ECO:0000256" key="5">
    <source>
        <dbReference type="SAM" id="SignalP"/>
    </source>
</evidence>
<dbReference type="InterPro" id="IPR037120">
    <property type="entry name" value="Haem_peroxidase_sf_animal"/>
</dbReference>
<dbReference type="Pfam" id="PF03098">
    <property type="entry name" value="An_peroxidase"/>
    <property type="match status" value="1"/>
</dbReference>
<organism evidence="6 7">
    <name type="scientific">Magallana gigas</name>
    <name type="common">Pacific oyster</name>
    <name type="synonym">Crassostrea gigas</name>
    <dbReference type="NCBI Taxonomy" id="29159"/>
    <lineage>
        <taxon>Eukaryota</taxon>
        <taxon>Metazoa</taxon>
        <taxon>Spiralia</taxon>
        <taxon>Lophotrochozoa</taxon>
        <taxon>Mollusca</taxon>
        <taxon>Bivalvia</taxon>
        <taxon>Autobranchia</taxon>
        <taxon>Pteriomorphia</taxon>
        <taxon>Ostreida</taxon>
        <taxon>Ostreoidea</taxon>
        <taxon>Ostreidae</taxon>
        <taxon>Magallana</taxon>
    </lineage>
</organism>
<accession>A0A8W8MD87</accession>
<name>A0A8W8MD87_MAGGI</name>
<reference evidence="6" key="1">
    <citation type="submission" date="2022-08" db="UniProtKB">
        <authorList>
            <consortium name="EnsemblMetazoa"/>
        </authorList>
    </citation>
    <scope>IDENTIFICATION</scope>
    <source>
        <strain evidence="6">05x7-T-G4-1.051#20</strain>
    </source>
</reference>
<dbReference type="SUPFAM" id="SSF48113">
    <property type="entry name" value="Heme-dependent peroxidases"/>
    <property type="match status" value="1"/>
</dbReference>
<evidence type="ECO:0000256" key="3">
    <source>
        <dbReference type="ARBA" id="ARBA00022729"/>
    </source>
</evidence>
<keyword evidence="4" id="KW-0349">Heme</keyword>
<dbReference type="AlphaFoldDB" id="A0A8W8MD87"/>
<dbReference type="Gene3D" id="1.10.640.10">
    <property type="entry name" value="Haem peroxidase domain superfamily, animal type"/>
    <property type="match status" value="1"/>
</dbReference>
<dbReference type="PANTHER" id="PTHR11475:SF134">
    <property type="entry name" value="LD42267P"/>
    <property type="match status" value="1"/>
</dbReference>
<keyword evidence="2" id="KW-0964">Secreted</keyword>
<keyword evidence="4" id="KW-0479">Metal-binding</keyword>
<protein>
    <recommendedName>
        <fullName evidence="8">Peroxidasin</fullName>
    </recommendedName>
</protein>
<evidence type="ECO:0000256" key="1">
    <source>
        <dbReference type="ARBA" id="ARBA00004613"/>
    </source>
</evidence>
<dbReference type="GO" id="GO:0004601">
    <property type="term" value="F:peroxidase activity"/>
    <property type="evidence" value="ECO:0007669"/>
    <property type="project" value="InterPro"/>
</dbReference>